<gene>
    <name evidence="1" type="ORF">HB853_12695</name>
</gene>
<proteinExistence type="predicted"/>
<comment type="caution">
    <text evidence="1">The sequence shown here is derived from an EMBL/GenBank/DDBJ whole genome shotgun (WGS) entry which is preliminary data.</text>
</comment>
<evidence type="ECO:0000313" key="1">
    <source>
        <dbReference type="EMBL" id="MBC1323788.1"/>
    </source>
</evidence>
<dbReference type="AlphaFoldDB" id="A0A7X0W6M8"/>
<protein>
    <submittedName>
        <fullName evidence="1">Uncharacterized protein</fullName>
    </submittedName>
</protein>
<dbReference type="Proteomes" id="UP000522007">
    <property type="component" value="Unassembled WGS sequence"/>
</dbReference>
<name>A0A7X0W6M8_LISWE</name>
<reference evidence="1 2" key="1">
    <citation type="submission" date="2020-03" db="EMBL/GenBank/DDBJ databases">
        <title>Soil Listeria distribution.</title>
        <authorList>
            <person name="Liao J."/>
            <person name="Wiedmann M."/>
        </authorList>
    </citation>
    <scope>NUCLEOTIDE SEQUENCE [LARGE SCALE GENOMIC DNA]</scope>
    <source>
        <strain evidence="1 2">FSL L7-1829</strain>
    </source>
</reference>
<sequence>MTDKQILCPWCMQIKIISEKGICSKCYNHLDSLEQKNWHNYQTSNYAELMALAIKIDTAFQFAEKSSDSESVLKQFHQSRIRCVLEMFKQLNNTTFKPITSEELEQYKHLIKEYSEQIRTDEELNQFSIVLRQKLSTNNPQLQNIYTTFFSFWCGEEILDWSYFQYFEIITGNLKFLIPIEKLIEIMQKHFPVISSNPIKQLN</sequence>
<dbReference type="EMBL" id="JAAROP010000017">
    <property type="protein sequence ID" value="MBC1323788.1"/>
    <property type="molecule type" value="Genomic_DNA"/>
</dbReference>
<accession>A0A7X0W6M8</accession>
<evidence type="ECO:0000313" key="2">
    <source>
        <dbReference type="Proteomes" id="UP000522007"/>
    </source>
</evidence>
<organism evidence="1 2">
    <name type="scientific">Listeria welshimeri</name>
    <dbReference type="NCBI Taxonomy" id="1643"/>
    <lineage>
        <taxon>Bacteria</taxon>
        <taxon>Bacillati</taxon>
        <taxon>Bacillota</taxon>
        <taxon>Bacilli</taxon>
        <taxon>Bacillales</taxon>
        <taxon>Listeriaceae</taxon>
        <taxon>Listeria</taxon>
    </lineage>
</organism>